<dbReference type="EMBL" id="CAJFCW020000005">
    <property type="protein sequence ID" value="CAG9122024.1"/>
    <property type="molecule type" value="Genomic_DNA"/>
</dbReference>
<evidence type="ECO:0000313" key="1">
    <source>
        <dbReference type="EMBL" id="CAD5226325.1"/>
    </source>
</evidence>
<keyword evidence="2" id="KW-1185">Reference proteome</keyword>
<gene>
    <name evidence="1" type="ORF">BOKJ2_LOCUS12021</name>
</gene>
<proteinExistence type="predicted"/>
<organism evidence="1 2">
    <name type="scientific">Bursaphelenchus okinawaensis</name>
    <dbReference type="NCBI Taxonomy" id="465554"/>
    <lineage>
        <taxon>Eukaryota</taxon>
        <taxon>Metazoa</taxon>
        <taxon>Ecdysozoa</taxon>
        <taxon>Nematoda</taxon>
        <taxon>Chromadorea</taxon>
        <taxon>Rhabditida</taxon>
        <taxon>Tylenchina</taxon>
        <taxon>Tylenchomorpha</taxon>
        <taxon>Aphelenchoidea</taxon>
        <taxon>Aphelenchoididae</taxon>
        <taxon>Bursaphelenchus</taxon>
    </lineage>
</organism>
<sequence length="77" mass="9012">MEKSQLQAENQRLYQTNMTQRSLAEPRNVATELDLDVFKLITDSSITDKIQNRRMQFGVTEVDQLYKDLVNPLRDIP</sequence>
<dbReference type="AlphaFoldDB" id="A0A811LGL1"/>
<dbReference type="Proteomes" id="UP000614601">
    <property type="component" value="Unassembled WGS sequence"/>
</dbReference>
<evidence type="ECO:0000313" key="2">
    <source>
        <dbReference type="Proteomes" id="UP000614601"/>
    </source>
</evidence>
<name>A0A811LGL1_9BILA</name>
<dbReference type="Proteomes" id="UP000783686">
    <property type="component" value="Unassembled WGS sequence"/>
</dbReference>
<protein>
    <submittedName>
        <fullName evidence="1">Uncharacterized protein</fullName>
    </submittedName>
</protein>
<comment type="caution">
    <text evidence="1">The sequence shown here is derived from an EMBL/GenBank/DDBJ whole genome shotgun (WGS) entry which is preliminary data.</text>
</comment>
<dbReference type="EMBL" id="CAJFDH010000005">
    <property type="protein sequence ID" value="CAD5226325.1"/>
    <property type="molecule type" value="Genomic_DNA"/>
</dbReference>
<reference evidence="1" key="1">
    <citation type="submission" date="2020-09" db="EMBL/GenBank/DDBJ databases">
        <authorList>
            <person name="Kikuchi T."/>
        </authorList>
    </citation>
    <scope>NUCLEOTIDE SEQUENCE</scope>
    <source>
        <strain evidence="1">SH1</strain>
    </source>
</reference>
<accession>A0A811LGL1</accession>